<dbReference type="Gene3D" id="1.25.40.10">
    <property type="entry name" value="Tetratricopeptide repeat domain"/>
    <property type="match status" value="2"/>
</dbReference>
<dbReference type="SUPFAM" id="SSF48452">
    <property type="entry name" value="TPR-like"/>
    <property type="match status" value="2"/>
</dbReference>
<reference evidence="2 3" key="1">
    <citation type="submission" date="2019-07" db="EMBL/GenBank/DDBJ databases">
        <title>Whole genome shotgun sequence of Deinococcus cellulosilyticus NBRC 106333.</title>
        <authorList>
            <person name="Hosoyama A."/>
            <person name="Uohara A."/>
            <person name="Ohji S."/>
            <person name="Ichikawa N."/>
        </authorList>
    </citation>
    <scope>NUCLEOTIDE SEQUENCE [LARGE SCALE GENOMIC DNA]</scope>
    <source>
        <strain evidence="2 3">NBRC 106333</strain>
    </source>
</reference>
<dbReference type="PRINTS" id="PR00364">
    <property type="entry name" value="DISEASERSIST"/>
</dbReference>
<dbReference type="Gene3D" id="3.40.50.300">
    <property type="entry name" value="P-loop containing nucleotide triphosphate hydrolases"/>
    <property type="match status" value="1"/>
</dbReference>
<accession>A0A511N981</accession>
<proteinExistence type="predicted"/>
<dbReference type="GO" id="GO:0043531">
    <property type="term" value="F:ADP binding"/>
    <property type="evidence" value="ECO:0007669"/>
    <property type="project" value="InterPro"/>
</dbReference>
<dbReference type="InterPro" id="IPR011990">
    <property type="entry name" value="TPR-like_helical_dom_sf"/>
</dbReference>
<dbReference type="SUPFAM" id="SSF52540">
    <property type="entry name" value="P-loop containing nucleoside triphosphate hydrolases"/>
    <property type="match status" value="1"/>
</dbReference>
<protein>
    <recommendedName>
        <fullName evidence="1">ORC1/DEAH AAA+ ATPase domain-containing protein</fullName>
    </recommendedName>
</protein>
<feature type="domain" description="ORC1/DEAH AAA+ ATPase" evidence="1">
    <location>
        <begin position="32"/>
        <end position="141"/>
    </location>
</feature>
<dbReference type="InterPro" id="IPR027417">
    <property type="entry name" value="P-loop_NTPase"/>
</dbReference>
<dbReference type="AlphaFoldDB" id="A0A511N981"/>
<keyword evidence="3" id="KW-1185">Reference proteome</keyword>
<name>A0A511N981_DEIC1</name>
<evidence type="ECO:0000259" key="1">
    <source>
        <dbReference type="Pfam" id="PF13401"/>
    </source>
</evidence>
<sequence>MRGTAHHLPRYLDDFIGRTAELGLLSEALQKHSLISVVGFGGVGKTRLAVEFSRQHAEKFPHGIAFFDAYSSRNTNEFISLIAKSFDITDVKIERITEFLVEYFQHKRMLLLLDNVEHLPEIGIFIRTLLTECPSLHILATSRERLKIRGECVCQIHPFNFDTLEEDLFHNEAMQLFYSRAKLVRPDLILSEEHQSLIFQICRLLEGIPLSIELVASQVYSQTLQRILRFLQDNLLLPAAQGAIDLDPRQRSIRNLIDWSYQLLTPEQRLVFRHLSFFNARFDLDDALHMLQTLFQEQQIETDPAGVLTSLLEKNLLYSKVGGDGRSLLFCLDVVKAYARSLMDEREQKQVLAFYTSYYLQRIQTNKETPFDVQSEYFLRHSSSIHQVITAHLKDNPLQSARLVSYIWKYWQASRYFYLGLAYTDALFEAYQQAGPQQKTHEFALSIVNTLIGAAWISNDNFDFEGSRCYFTQALEVARHHQNPMGMAGAYQGLAHLCMFWGDLRQADFFTQEAQEIIGRIGEPDQKCWIQSHQGRLHFIKGQYPEAEHCFLESQKGFQARGNTWGMAWTELHLAELYFETLQLDRAEALLEEQLQNTQLSFEEMNTVRLHLLLLVAKLQVIQERVDQARDTLHICLDHFSDRKKAIKVQDLIGVQILIEVESGHLSEAARLIQEVMTSKTPVATINALIDINCCAARLAVQEGRFLEARRAHQTCLEIHERFEWAISPRRQKFYDGLETSLNAPV</sequence>
<dbReference type="InterPro" id="IPR049945">
    <property type="entry name" value="AAA_22"/>
</dbReference>
<dbReference type="PANTHER" id="PTHR47691">
    <property type="entry name" value="REGULATOR-RELATED"/>
    <property type="match status" value="1"/>
</dbReference>
<dbReference type="OrthoDB" id="9811542at2"/>
<evidence type="ECO:0000313" key="2">
    <source>
        <dbReference type="EMBL" id="GEM49394.1"/>
    </source>
</evidence>
<dbReference type="EMBL" id="BJXB01000033">
    <property type="protein sequence ID" value="GEM49394.1"/>
    <property type="molecule type" value="Genomic_DNA"/>
</dbReference>
<organism evidence="2 3">
    <name type="scientific">Deinococcus cellulosilyticus (strain DSM 18568 / NBRC 106333 / KACC 11606 / 5516J-15)</name>
    <dbReference type="NCBI Taxonomy" id="1223518"/>
    <lineage>
        <taxon>Bacteria</taxon>
        <taxon>Thermotogati</taxon>
        <taxon>Deinococcota</taxon>
        <taxon>Deinococci</taxon>
        <taxon>Deinococcales</taxon>
        <taxon>Deinococcaceae</taxon>
        <taxon>Deinococcus</taxon>
    </lineage>
</organism>
<comment type="caution">
    <text evidence="2">The sequence shown here is derived from an EMBL/GenBank/DDBJ whole genome shotgun (WGS) entry which is preliminary data.</text>
</comment>
<dbReference type="Pfam" id="PF13401">
    <property type="entry name" value="AAA_22"/>
    <property type="match status" value="1"/>
</dbReference>
<gene>
    <name evidence="2" type="ORF">DC3_50290</name>
</gene>
<dbReference type="PANTHER" id="PTHR47691:SF3">
    <property type="entry name" value="HTH-TYPE TRANSCRIPTIONAL REGULATOR RV0890C-RELATED"/>
    <property type="match status" value="1"/>
</dbReference>
<evidence type="ECO:0000313" key="3">
    <source>
        <dbReference type="Proteomes" id="UP000321306"/>
    </source>
</evidence>
<dbReference type="RefSeq" id="WP_146889874.1">
    <property type="nucleotide sequence ID" value="NZ_BJXB01000033.1"/>
</dbReference>
<dbReference type="Proteomes" id="UP000321306">
    <property type="component" value="Unassembled WGS sequence"/>
</dbReference>